<organism evidence="1 2">
    <name type="scientific">Klebsiella grimontii</name>
    <dbReference type="NCBI Taxonomy" id="2058152"/>
    <lineage>
        <taxon>Bacteria</taxon>
        <taxon>Pseudomonadati</taxon>
        <taxon>Pseudomonadota</taxon>
        <taxon>Gammaproteobacteria</taxon>
        <taxon>Enterobacterales</taxon>
        <taxon>Enterobacteriaceae</taxon>
        <taxon>Klebsiella/Raoultella group</taxon>
        <taxon>Klebsiella</taxon>
    </lineage>
</organism>
<gene>
    <name evidence="1" type="ORF">KOSB73_220378</name>
</gene>
<accession>A0A285AZW3</accession>
<evidence type="ECO:0000313" key="2">
    <source>
        <dbReference type="Proteomes" id="UP000220639"/>
    </source>
</evidence>
<dbReference type="Proteomes" id="UP000220639">
    <property type="component" value="Unassembled WGS sequence"/>
</dbReference>
<reference evidence="2" key="1">
    <citation type="submission" date="2017-08" db="EMBL/GenBank/DDBJ databases">
        <authorList>
            <person name="Brisse S."/>
        </authorList>
    </citation>
    <scope>NUCLEOTIDE SEQUENCE [LARGE SCALE GENOMIC DNA]</scope>
    <source>
        <strain evidence="2">06D021</strain>
    </source>
</reference>
<dbReference type="AlphaFoldDB" id="A0A285AZW3"/>
<dbReference type="EMBL" id="FZTC01000015">
    <property type="protein sequence ID" value="SNU34259.1"/>
    <property type="molecule type" value="Genomic_DNA"/>
</dbReference>
<sequence>MSIRTEHGYGPLTVTVGWLDNCPNCNNDKVSVTGWSVSPDTLWAGDEAVCTKCGHKGEIDADGENAWVEWDGVKESSHD</sequence>
<name>A0A285AZW3_9ENTR</name>
<evidence type="ECO:0000313" key="1">
    <source>
        <dbReference type="EMBL" id="SNU34259.1"/>
    </source>
</evidence>
<protein>
    <submittedName>
        <fullName evidence="1">Uncharacterized protein</fullName>
    </submittedName>
</protein>
<dbReference type="RefSeq" id="WP_098140432.1">
    <property type="nucleotide sequence ID" value="NZ_CABGNN010000001.1"/>
</dbReference>
<proteinExistence type="predicted"/>